<keyword evidence="2" id="KW-0539">Nucleus</keyword>
<accession>A0A1L7XJT1</accession>
<dbReference type="PANTHER" id="PTHR37534:SF49">
    <property type="entry name" value="LYSINE BIOSYNTHESIS REGULATORY PROTEIN LYS14"/>
    <property type="match status" value="1"/>
</dbReference>
<comment type="subcellular location">
    <subcellularLocation>
        <location evidence="1">Nucleus</location>
    </subcellularLocation>
</comment>
<protein>
    <submittedName>
        <fullName evidence="4">Uncharacterized protein</fullName>
    </submittedName>
</protein>
<evidence type="ECO:0000313" key="5">
    <source>
        <dbReference type="Proteomes" id="UP000184330"/>
    </source>
</evidence>
<dbReference type="GO" id="GO:0045944">
    <property type="term" value="P:positive regulation of transcription by RNA polymerase II"/>
    <property type="evidence" value="ECO:0007669"/>
    <property type="project" value="TreeGrafter"/>
</dbReference>
<reference evidence="4 5" key="1">
    <citation type="submission" date="2016-03" db="EMBL/GenBank/DDBJ databases">
        <authorList>
            <person name="Ploux O."/>
        </authorList>
    </citation>
    <scope>NUCLEOTIDE SEQUENCE [LARGE SCALE GENOMIC DNA]</scope>
    <source>
        <strain evidence="4 5">UAMH 11012</strain>
    </source>
</reference>
<keyword evidence="5" id="KW-1185">Reference proteome</keyword>
<evidence type="ECO:0000256" key="3">
    <source>
        <dbReference type="SAM" id="MobiDB-lite"/>
    </source>
</evidence>
<feature type="region of interest" description="Disordered" evidence="3">
    <location>
        <begin position="71"/>
        <end position="97"/>
    </location>
</feature>
<dbReference type="EMBL" id="FJOG01000029">
    <property type="protein sequence ID" value="CZR65217.1"/>
    <property type="molecule type" value="Genomic_DNA"/>
</dbReference>
<dbReference type="OrthoDB" id="288726at2759"/>
<evidence type="ECO:0000313" key="4">
    <source>
        <dbReference type="EMBL" id="CZR65217.1"/>
    </source>
</evidence>
<evidence type="ECO:0000256" key="1">
    <source>
        <dbReference type="ARBA" id="ARBA00004123"/>
    </source>
</evidence>
<dbReference type="AlphaFoldDB" id="A0A1L7XJT1"/>
<dbReference type="PANTHER" id="PTHR37534">
    <property type="entry name" value="TRANSCRIPTIONAL ACTIVATOR PROTEIN UGA3"/>
    <property type="match status" value="1"/>
</dbReference>
<sequence>MARRSRSGCHECRRRHRSYAVRLSWGGRPFKKSVFGKCLDGQVDKIPSDSSTRNRGASSFVYGSASPLGAANRKQIHTSKSPSCHNDHVESGSESMYNRHSLPDASSSCDYRGYLQHYGVNGTVQSPSTSPSWIPPVYMALLDHFLVKMTRSLSCHDGIQKDLCSMILPMALETSHLFAAVLLVSANHRVSLGLEQSLVQIEHLRTTSLTQLRESLAVGSLVAQEATMVTTLMLCLSEMVSGGNNLELWRVHLHGARAILGSDGSAKKRDATWDLLKRFYMSIECIASSCGMLTKDVFLICNEPSDEHYIDDLTGFSTTLLPIFEEINNLTKTPVSTDRVCFTSFTRETCKILVDKVEDMLSHHELKFAPGLENMLSPLERFDFFVLDEAYHHMALLHLYFRACGIFEQRIQRSVSAIISCINQMSFIDGPCPGAAVLPPLFIAGRHASNTDDRQSIMSLLHKSEMFFGMGNVKSARNTLKQLWTSRDCLVQEEEDGENASKKWQNIICKHHISFHVTHEAHLIMSYSFQNVGLASLLRTHTLC</sequence>
<evidence type="ECO:0000256" key="2">
    <source>
        <dbReference type="ARBA" id="ARBA00023242"/>
    </source>
</evidence>
<dbReference type="InterPro" id="IPR021858">
    <property type="entry name" value="Fun_TF"/>
</dbReference>
<organism evidence="4 5">
    <name type="scientific">Phialocephala subalpina</name>
    <dbReference type="NCBI Taxonomy" id="576137"/>
    <lineage>
        <taxon>Eukaryota</taxon>
        <taxon>Fungi</taxon>
        <taxon>Dikarya</taxon>
        <taxon>Ascomycota</taxon>
        <taxon>Pezizomycotina</taxon>
        <taxon>Leotiomycetes</taxon>
        <taxon>Helotiales</taxon>
        <taxon>Mollisiaceae</taxon>
        <taxon>Phialocephala</taxon>
        <taxon>Phialocephala fortinii species complex</taxon>
    </lineage>
</organism>
<dbReference type="Pfam" id="PF11951">
    <property type="entry name" value="Fungal_trans_2"/>
    <property type="match status" value="1"/>
</dbReference>
<proteinExistence type="predicted"/>
<dbReference type="GO" id="GO:0000976">
    <property type="term" value="F:transcription cis-regulatory region binding"/>
    <property type="evidence" value="ECO:0007669"/>
    <property type="project" value="TreeGrafter"/>
</dbReference>
<dbReference type="GO" id="GO:0003700">
    <property type="term" value="F:DNA-binding transcription factor activity"/>
    <property type="evidence" value="ECO:0007669"/>
    <property type="project" value="TreeGrafter"/>
</dbReference>
<name>A0A1L7XJT1_9HELO</name>
<dbReference type="STRING" id="576137.A0A1L7XJT1"/>
<dbReference type="Proteomes" id="UP000184330">
    <property type="component" value="Unassembled WGS sequence"/>
</dbReference>
<dbReference type="GO" id="GO:0005634">
    <property type="term" value="C:nucleus"/>
    <property type="evidence" value="ECO:0007669"/>
    <property type="project" value="UniProtKB-SubCell"/>
</dbReference>
<gene>
    <name evidence="4" type="ORF">PAC_15117</name>
</gene>